<reference evidence="5" key="2">
    <citation type="submission" date="2013-04" db="EMBL/GenBank/DDBJ databases">
        <title>Genomic mechanisms accounting for the adaptation to parasitism in nematode-trapping fungi.</title>
        <authorList>
            <person name="Ahren D.G."/>
        </authorList>
    </citation>
    <scope>NUCLEOTIDE SEQUENCE [LARGE SCALE GENOMIC DNA]</scope>
    <source>
        <strain evidence="5">CBS 200.50</strain>
    </source>
</reference>
<sequence length="356" mass="38046">MAGHLLLLLTLFAAHVVSASLGIHRRVPDPSPTETYTYKTDTVIKPTANARFQVGIPIDVVWYIPQTPYNTNGAESFNITIALGGEVAMELSNSVSFPGYGEQDTTFTPDETWPESNKYQIFILMDFGTKTLTSPNFGIWGGGQTPTPTSIESEASSTSVSKASKTIPPSTTTPADASTTSDIYKASTASASTSASPTAVAAAGVSPTILGGAIGGAILGTLAIVGILWFMRKRMAESRANHGITNPNANGNYPPPSYPSQTGNGGQAWTYQQMNAHSTASINNDYKGFAPTNAVVNEMPTHIHQEPVELYAMKERVEMPGDSSWNIPPPPAPSQQPYPQKSHPQRYVYGPDSYNQ</sequence>
<dbReference type="OMA" id="PNFGIWG"/>
<dbReference type="Proteomes" id="UP000015100">
    <property type="component" value="Unassembled WGS sequence"/>
</dbReference>
<gene>
    <name evidence="4" type="ORF">H072_5844</name>
</gene>
<protein>
    <recommendedName>
        <fullName evidence="6">Mid2 domain-containing protein</fullName>
    </recommendedName>
</protein>
<organism evidence="4 5">
    <name type="scientific">Dactylellina haptotyla (strain CBS 200.50)</name>
    <name type="common">Nematode-trapping fungus</name>
    <name type="synonym">Monacrosporium haptotylum</name>
    <dbReference type="NCBI Taxonomy" id="1284197"/>
    <lineage>
        <taxon>Eukaryota</taxon>
        <taxon>Fungi</taxon>
        <taxon>Dikarya</taxon>
        <taxon>Ascomycota</taxon>
        <taxon>Pezizomycotina</taxon>
        <taxon>Orbiliomycetes</taxon>
        <taxon>Orbiliales</taxon>
        <taxon>Orbiliaceae</taxon>
        <taxon>Dactylellina</taxon>
    </lineage>
</organism>
<evidence type="ECO:0000313" key="5">
    <source>
        <dbReference type="Proteomes" id="UP000015100"/>
    </source>
</evidence>
<feature type="chain" id="PRO_5004548687" description="Mid2 domain-containing protein" evidence="3">
    <location>
        <begin position="20"/>
        <end position="356"/>
    </location>
</feature>
<feature type="transmembrane region" description="Helical" evidence="2">
    <location>
        <begin position="209"/>
        <end position="231"/>
    </location>
</feature>
<dbReference type="OrthoDB" id="5422172at2759"/>
<keyword evidence="2" id="KW-1133">Transmembrane helix</keyword>
<keyword evidence="5" id="KW-1185">Reference proteome</keyword>
<evidence type="ECO:0000256" key="3">
    <source>
        <dbReference type="SAM" id="SignalP"/>
    </source>
</evidence>
<dbReference type="EMBL" id="AQGS01000406">
    <property type="protein sequence ID" value="EPS40347.1"/>
    <property type="molecule type" value="Genomic_DNA"/>
</dbReference>
<comment type="caution">
    <text evidence="4">The sequence shown here is derived from an EMBL/GenBank/DDBJ whole genome shotgun (WGS) entry which is preliminary data.</text>
</comment>
<feature type="signal peptide" evidence="3">
    <location>
        <begin position="1"/>
        <end position="19"/>
    </location>
</feature>
<feature type="compositionally biased region" description="Low complexity" evidence="1">
    <location>
        <begin position="145"/>
        <end position="179"/>
    </location>
</feature>
<evidence type="ECO:0000256" key="2">
    <source>
        <dbReference type="SAM" id="Phobius"/>
    </source>
</evidence>
<name>S8BYE9_DACHA</name>
<keyword evidence="3" id="KW-0732">Signal</keyword>
<dbReference type="AlphaFoldDB" id="S8BYE9"/>
<evidence type="ECO:0000256" key="1">
    <source>
        <dbReference type="SAM" id="MobiDB-lite"/>
    </source>
</evidence>
<proteinExistence type="predicted"/>
<evidence type="ECO:0000313" key="4">
    <source>
        <dbReference type="EMBL" id="EPS40347.1"/>
    </source>
</evidence>
<dbReference type="HOGENOM" id="CLU_792330_0_0_1"/>
<feature type="region of interest" description="Disordered" evidence="1">
    <location>
        <begin position="139"/>
        <end position="179"/>
    </location>
</feature>
<keyword evidence="2" id="KW-0472">Membrane</keyword>
<reference evidence="4 5" key="1">
    <citation type="journal article" date="2013" name="PLoS Genet.">
        <title>Genomic mechanisms accounting for the adaptation to parasitism in nematode-trapping fungi.</title>
        <authorList>
            <person name="Meerupati T."/>
            <person name="Andersson K.M."/>
            <person name="Friman E."/>
            <person name="Kumar D."/>
            <person name="Tunlid A."/>
            <person name="Ahren D."/>
        </authorList>
    </citation>
    <scope>NUCLEOTIDE SEQUENCE [LARGE SCALE GENOMIC DNA]</scope>
    <source>
        <strain evidence="4 5">CBS 200.50</strain>
    </source>
</reference>
<accession>S8BYE9</accession>
<feature type="compositionally biased region" description="Pro residues" evidence="1">
    <location>
        <begin position="327"/>
        <end position="336"/>
    </location>
</feature>
<keyword evidence="2" id="KW-0812">Transmembrane</keyword>
<evidence type="ECO:0008006" key="6">
    <source>
        <dbReference type="Google" id="ProtNLM"/>
    </source>
</evidence>
<feature type="region of interest" description="Disordered" evidence="1">
    <location>
        <begin position="320"/>
        <end position="356"/>
    </location>
</feature>